<dbReference type="Proteomes" id="UP001378188">
    <property type="component" value="Unassembled WGS sequence"/>
</dbReference>
<gene>
    <name evidence="3" type="ORF">V3328_09780</name>
</gene>
<protein>
    <submittedName>
        <fullName evidence="3">Protein-disulfide reductase DsbD domain-containing protein</fullName>
    </submittedName>
</protein>
<feature type="chain" id="PRO_5043320250" evidence="1">
    <location>
        <begin position="41"/>
        <end position="287"/>
    </location>
</feature>
<feature type="signal peptide" evidence="1">
    <location>
        <begin position="1"/>
        <end position="40"/>
    </location>
</feature>
<sequence>MIRRSEPPAHTGVPRPVLRIPALAAAIAALSILAAAPAPAAAQAWQDPARVRLIDGGVLADGPDRLAGLEILLDPGWKTYWRDPGDSGIPPQLDFSGSRNLAAVEIEWPAPELHWDGYAWIVGYTEAVVFPLVVTPQDPDVPVDLDVRLAYGVCKDICVPAEAEAERLLDGRSARPAGIEFYRARVPVAVDGPDGRGGVVSATVDRSGEVPVLELRLKLPGEPDDAYAVVEAPEGWYLPVPERSDAEPGLFLVPLDGAPDAAAIRGAELRVTGVSPTFSFEQRVALD</sequence>
<dbReference type="AlphaFoldDB" id="A0AAW9RNE5"/>
<reference evidence="3 4" key="1">
    <citation type="submission" date="2024-02" db="EMBL/GenBank/DDBJ databases">
        <title>Genome analysis and characterization of Microbaculum marinisediminis sp. nov., isolated from marine sediment.</title>
        <authorList>
            <person name="Du Z.-J."/>
            <person name="Ye Y.-Q."/>
            <person name="Zhang Z.-R."/>
            <person name="Yuan S.-M."/>
            <person name="Zhang X.-Y."/>
        </authorList>
    </citation>
    <scope>NUCLEOTIDE SEQUENCE [LARGE SCALE GENOMIC DNA]</scope>
    <source>
        <strain evidence="3 4">SDUM1044001</strain>
    </source>
</reference>
<proteinExistence type="predicted"/>
<dbReference type="EMBL" id="JAZHOF010000003">
    <property type="protein sequence ID" value="MEJ8571762.1"/>
    <property type="molecule type" value="Genomic_DNA"/>
</dbReference>
<evidence type="ECO:0000313" key="4">
    <source>
        <dbReference type="Proteomes" id="UP001378188"/>
    </source>
</evidence>
<comment type="caution">
    <text evidence="3">The sequence shown here is derived from an EMBL/GenBank/DDBJ whole genome shotgun (WGS) entry which is preliminary data.</text>
</comment>
<keyword evidence="1" id="KW-0732">Signal</keyword>
<accession>A0AAW9RNE5</accession>
<evidence type="ECO:0000256" key="1">
    <source>
        <dbReference type="SAM" id="SignalP"/>
    </source>
</evidence>
<keyword evidence="4" id="KW-1185">Reference proteome</keyword>
<name>A0AAW9RNE5_9HYPH</name>
<feature type="domain" description="Thiol:disulfide interchange protein DsbD N-terminal" evidence="2">
    <location>
        <begin position="65"/>
        <end position="168"/>
    </location>
</feature>
<evidence type="ECO:0000313" key="3">
    <source>
        <dbReference type="EMBL" id="MEJ8571762.1"/>
    </source>
</evidence>
<organism evidence="3 4">
    <name type="scientific">Microbaculum marinum</name>
    <dbReference type="NCBI Taxonomy" id="1764581"/>
    <lineage>
        <taxon>Bacteria</taxon>
        <taxon>Pseudomonadati</taxon>
        <taxon>Pseudomonadota</taxon>
        <taxon>Alphaproteobacteria</taxon>
        <taxon>Hyphomicrobiales</taxon>
        <taxon>Tepidamorphaceae</taxon>
        <taxon>Microbaculum</taxon>
    </lineage>
</organism>
<dbReference type="RefSeq" id="WP_340329453.1">
    <property type="nucleotide sequence ID" value="NZ_JAZHOF010000003.1"/>
</dbReference>
<evidence type="ECO:0000259" key="2">
    <source>
        <dbReference type="Pfam" id="PF11412"/>
    </source>
</evidence>
<dbReference type="Pfam" id="PF11412">
    <property type="entry name" value="DsbD_N"/>
    <property type="match status" value="1"/>
</dbReference>
<dbReference type="InterPro" id="IPR028250">
    <property type="entry name" value="DsbDN"/>
</dbReference>